<dbReference type="InterPro" id="IPR029012">
    <property type="entry name" value="Helix_hairpin_bin_sf"/>
</dbReference>
<dbReference type="AlphaFoldDB" id="A0A6V2BB99"/>
<proteinExistence type="inferred from homology"/>
<dbReference type="InterPro" id="IPR009360">
    <property type="entry name" value="Isy1"/>
</dbReference>
<evidence type="ECO:0000313" key="6">
    <source>
        <dbReference type="EMBL" id="CAE4586435.1"/>
    </source>
</evidence>
<comment type="subcellular location">
    <subcellularLocation>
        <location evidence="1">Nucleus</location>
    </subcellularLocation>
</comment>
<accession>A0A6V2BB99</accession>
<dbReference type="Gene3D" id="1.10.287.660">
    <property type="entry name" value="Helix hairpin bin"/>
    <property type="match status" value="1"/>
</dbReference>
<name>A0A6V2BB99_9STRA</name>
<evidence type="ECO:0000256" key="1">
    <source>
        <dbReference type="ARBA" id="ARBA00004123"/>
    </source>
</evidence>
<dbReference type="GO" id="GO:0005634">
    <property type="term" value="C:nucleus"/>
    <property type="evidence" value="ECO:0007669"/>
    <property type="project" value="UniProtKB-SubCell"/>
</dbReference>
<dbReference type="Pfam" id="PF06246">
    <property type="entry name" value="Isy1"/>
    <property type="match status" value="1"/>
</dbReference>
<evidence type="ECO:0000256" key="4">
    <source>
        <dbReference type="SAM" id="Coils"/>
    </source>
</evidence>
<evidence type="ECO:0008006" key="7">
    <source>
        <dbReference type="Google" id="ProtNLM"/>
    </source>
</evidence>
<evidence type="ECO:0000256" key="2">
    <source>
        <dbReference type="ARBA" id="ARBA00007002"/>
    </source>
</evidence>
<keyword evidence="4" id="KW-0175">Coiled coil</keyword>
<feature type="region of interest" description="Disordered" evidence="5">
    <location>
        <begin position="17"/>
        <end position="36"/>
    </location>
</feature>
<comment type="similarity">
    <text evidence="2">Belongs to the ISY1 family.</text>
</comment>
<dbReference type="EMBL" id="HBNS01005120">
    <property type="protein sequence ID" value="CAE4586435.1"/>
    <property type="molecule type" value="Transcribed_RNA"/>
</dbReference>
<keyword evidence="3" id="KW-0539">Nucleus</keyword>
<feature type="coiled-coil region" evidence="4">
    <location>
        <begin position="176"/>
        <end position="231"/>
    </location>
</feature>
<evidence type="ECO:0000256" key="3">
    <source>
        <dbReference type="ARBA" id="ARBA00023242"/>
    </source>
</evidence>
<reference evidence="6" key="1">
    <citation type="submission" date="2021-01" db="EMBL/GenBank/DDBJ databases">
        <authorList>
            <person name="Corre E."/>
            <person name="Pelletier E."/>
            <person name="Niang G."/>
            <person name="Scheremetjew M."/>
            <person name="Finn R."/>
            <person name="Kale V."/>
            <person name="Holt S."/>
            <person name="Cochrane G."/>
            <person name="Meng A."/>
            <person name="Brown T."/>
            <person name="Cohen L."/>
        </authorList>
    </citation>
    <scope>NUCLEOTIDE SEQUENCE</scope>
    <source>
        <strain evidence="6">GSO104</strain>
    </source>
</reference>
<gene>
    <name evidence="6" type="ORF">DBRI00130_LOCUS4163</name>
</gene>
<organism evidence="6">
    <name type="scientific">Ditylum brightwellii</name>
    <dbReference type="NCBI Taxonomy" id="49249"/>
    <lineage>
        <taxon>Eukaryota</taxon>
        <taxon>Sar</taxon>
        <taxon>Stramenopiles</taxon>
        <taxon>Ochrophyta</taxon>
        <taxon>Bacillariophyta</taxon>
        <taxon>Mediophyceae</taxon>
        <taxon>Lithodesmiophycidae</taxon>
        <taxon>Lithodesmiales</taxon>
        <taxon>Lithodesmiaceae</taxon>
        <taxon>Ditylum</taxon>
    </lineage>
</organism>
<dbReference type="GO" id="GO:0000350">
    <property type="term" value="P:generation of catalytic spliceosome for second transesterification step"/>
    <property type="evidence" value="ECO:0007669"/>
    <property type="project" value="InterPro"/>
</dbReference>
<sequence length="281" mass="32853">MARPEEKAQAMLNKWVKMREDESSDNTNPTSRQRRRPFLASECEFLHDAEHWRRQIIREISTGISKIQNPGMGEHAIRDLNDSINKLLREKYHWNKRIKALGGVDYNEMERRERIREGDMQDGGSGLKGSGGYRYFGAAKDLPGVKELFAKNAAKLTQKRRGDVYKYITPDYYGLRDEEDGVLLELEEEASKKNEEEMEQMRLEYRQKKKKQKLENEEEEENDILEYESDEGDEELGCWSWGGIMSADDALKAHLAMPIQDIITKTMLEEKKKELLDRLVM</sequence>
<dbReference type="FunFam" id="1.10.287.660:FF:000001">
    <property type="entry name" value="pre-mRNA-splicing factor ISY1 homolog"/>
    <property type="match status" value="1"/>
</dbReference>
<protein>
    <recommendedName>
        <fullName evidence="7">Pre-mRNA-splicing factor ISY1</fullName>
    </recommendedName>
</protein>
<dbReference type="SUPFAM" id="SSF140102">
    <property type="entry name" value="ISY1 domain-like"/>
    <property type="match status" value="1"/>
</dbReference>
<dbReference type="InterPro" id="IPR037200">
    <property type="entry name" value="Isy1_sf"/>
</dbReference>
<evidence type="ECO:0000256" key="5">
    <source>
        <dbReference type="SAM" id="MobiDB-lite"/>
    </source>
</evidence>
<dbReference type="PANTHER" id="PTHR13021">
    <property type="entry name" value="PRE-MRNA-SPLICING FACTOR ISY1"/>
    <property type="match status" value="1"/>
</dbReference>